<dbReference type="Gene3D" id="3.30.530.20">
    <property type="match status" value="1"/>
</dbReference>
<dbReference type="PANTHER" id="PTHR19308">
    <property type="entry name" value="PHOSPHATIDYLCHOLINE TRANSFER PROTEIN"/>
    <property type="match status" value="1"/>
</dbReference>
<evidence type="ECO:0000256" key="1">
    <source>
        <dbReference type="SAM" id="Phobius"/>
    </source>
</evidence>
<evidence type="ECO:0000313" key="2">
    <source>
        <dbReference type="EMBL" id="GMI28241.1"/>
    </source>
</evidence>
<comment type="caution">
    <text evidence="2">The sequence shown here is derived from an EMBL/GenBank/DDBJ whole genome shotgun (WGS) entry which is preliminary data.</text>
</comment>
<feature type="transmembrane region" description="Helical" evidence="1">
    <location>
        <begin position="482"/>
        <end position="505"/>
    </location>
</feature>
<gene>
    <name evidence="2" type="ORF">TeGR_g4461</name>
</gene>
<accession>A0ABQ6MLU1</accession>
<feature type="non-terminal residue" evidence="2">
    <location>
        <position position="764"/>
    </location>
</feature>
<organism evidence="2 3">
    <name type="scientific">Tetraparma gracilis</name>
    <dbReference type="NCBI Taxonomy" id="2962635"/>
    <lineage>
        <taxon>Eukaryota</taxon>
        <taxon>Sar</taxon>
        <taxon>Stramenopiles</taxon>
        <taxon>Ochrophyta</taxon>
        <taxon>Bolidophyceae</taxon>
        <taxon>Parmales</taxon>
        <taxon>Triparmaceae</taxon>
        <taxon>Tetraparma</taxon>
    </lineage>
</organism>
<keyword evidence="1" id="KW-0812">Transmembrane</keyword>
<feature type="transmembrane region" description="Helical" evidence="1">
    <location>
        <begin position="552"/>
        <end position="576"/>
    </location>
</feature>
<keyword evidence="1" id="KW-0472">Membrane</keyword>
<dbReference type="EMBL" id="BRYB01001543">
    <property type="protein sequence ID" value="GMI28241.1"/>
    <property type="molecule type" value="Genomic_DNA"/>
</dbReference>
<protein>
    <submittedName>
        <fullName evidence="2">Uncharacterized protein</fullName>
    </submittedName>
</protein>
<proteinExistence type="predicted"/>
<name>A0ABQ6MLU1_9STRA</name>
<reference evidence="2 3" key="1">
    <citation type="journal article" date="2023" name="Commun. Biol.">
        <title>Genome analysis of Parmales, the sister group of diatoms, reveals the evolutionary specialization of diatoms from phago-mixotrophs to photoautotrophs.</title>
        <authorList>
            <person name="Ban H."/>
            <person name="Sato S."/>
            <person name="Yoshikawa S."/>
            <person name="Yamada K."/>
            <person name="Nakamura Y."/>
            <person name="Ichinomiya M."/>
            <person name="Sato N."/>
            <person name="Blanc-Mathieu R."/>
            <person name="Endo H."/>
            <person name="Kuwata A."/>
            <person name="Ogata H."/>
        </authorList>
    </citation>
    <scope>NUCLEOTIDE SEQUENCE [LARGE SCALE GENOMIC DNA]</scope>
</reference>
<keyword evidence="3" id="KW-1185">Reference proteome</keyword>
<dbReference type="SUPFAM" id="SSF55961">
    <property type="entry name" value="Bet v1-like"/>
    <property type="match status" value="1"/>
</dbReference>
<dbReference type="Proteomes" id="UP001165060">
    <property type="component" value="Unassembled WGS sequence"/>
</dbReference>
<dbReference type="InterPro" id="IPR023393">
    <property type="entry name" value="START-like_dom_sf"/>
</dbReference>
<feature type="transmembrane region" description="Helical" evidence="1">
    <location>
        <begin position="626"/>
        <end position="647"/>
    </location>
</feature>
<sequence length="764" mass="85750">MEVDYGADLKVVRGKTTGVVRFKSTNDDTQCEVTLVQHMDAGGFLPERVVVAKIPKALSGVAEMRELFQRDDAIDGAKGSELAAIINTSEQPYLPDEDKLIDEVGVKFASLPAFEKLDSPDHFVHMSVAFKEGSSSAILKASTIVDAPIAEVAAWEMAKMSRENQKEHVAFGGLDRDLVKINDHQNVFHVVFDLSIPRFLPRQWVTKIVWKWAADKKALTVVVDDVKHGEFPERKEYLRAASTHEWTYRQEAKAGELPQTKVTYTVQVDVGGAIPKWAQNRKSISQLMYLSVMRKRFDKSPAIDAASNLRLVTMIQNHDEVYTEKEEEILKVGMARLELFTKSTAEVKKAKSLTPTVKNEIAYKEGDPLGWGRSETLKVVANKLRPAGDSKVKLCNMTVKQANVIGGALASCIAANLTAPAAVDEWILRYPAMGEMEREYVWFRPMMDSVAQRLLESVSWGLKMRLYTGAGLSTLDLITDLYMIYIIIVSALTTGFGAAVMSFDYDVNPKRRRDEPNFYGYIPDAASSRTLTFFCMIVNGALLLLVRSVSMALLAMVGGQWVLVYLVSDVSLYFTYKILRGDLWHWVPLEGAASIVQSVLERLVVKVLVDFTGVIQFRGAGEMGGCYFSFNMIVALAASFVATHIYYASLEEGKEAVMEEGDAWMMVGGLSGGLICFEAAFLLLMKSGYKGTFFSTQTGYQYVQSKFLREGDENKKAVFKYNKKQWLSIRGDVKAWTLENWERWEEEQPEWFTDAWKARIDEDM</sequence>
<dbReference type="InterPro" id="IPR051213">
    <property type="entry name" value="START_lipid_transfer"/>
</dbReference>
<keyword evidence="1" id="KW-1133">Transmembrane helix</keyword>
<feature type="transmembrane region" description="Helical" evidence="1">
    <location>
        <begin position="663"/>
        <end position="684"/>
    </location>
</feature>
<dbReference type="PANTHER" id="PTHR19308:SF14">
    <property type="entry name" value="START DOMAIN-CONTAINING PROTEIN"/>
    <property type="match status" value="1"/>
</dbReference>
<evidence type="ECO:0000313" key="3">
    <source>
        <dbReference type="Proteomes" id="UP001165060"/>
    </source>
</evidence>